<dbReference type="AlphaFoldDB" id="A0A498I563"/>
<keyword evidence="1" id="KW-0812">Transmembrane</keyword>
<dbReference type="EMBL" id="RDQH01000340">
    <property type="protein sequence ID" value="RXH77087.1"/>
    <property type="molecule type" value="Genomic_DNA"/>
</dbReference>
<evidence type="ECO:0000256" key="1">
    <source>
        <dbReference type="SAM" id="Phobius"/>
    </source>
</evidence>
<comment type="caution">
    <text evidence="2">The sequence shown here is derived from an EMBL/GenBank/DDBJ whole genome shotgun (WGS) entry which is preliminary data.</text>
</comment>
<name>A0A498I563_MALDO</name>
<evidence type="ECO:0000313" key="3">
    <source>
        <dbReference type="Proteomes" id="UP000290289"/>
    </source>
</evidence>
<keyword evidence="1" id="KW-0472">Membrane</keyword>
<protein>
    <submittedName>
        <fullName evidence="2">Uncharacterized protein</fullName>
    </submittedName>
</protein>
<keyword evidence="3" id="KW-1185">Reference proteome</keyword>
<feature type="transmembrane region" description="Helical" evidence="1">
    <location>
        <begin position="421"/>
        <end position="441"/>
    </location>
</feature>
<gene>
    <name evidence="2" type="ORF">DVH24_019975</name>
</gene>
<dbReference type="STRING" id="3750.A0A498I563"/>
<evidence type="ECO:0000313" key="2">
    <source>
        <dbReference type="EMBL" id="RXH77087.1"/>
    </source>
</evidence>
<keyword evidence="1" id="KW-1133">Transmembrane helix</keyword>
<organism evidence="2 3">
    <name type="scientific">Malus domestica</name>
    <name type="common">Apple</name>
    <name type="synonym">Pyrus malus</name>
    <dbReference type="NCBI Taxonomy" id="3750"/>
    <lineage>
        <taxon>Eukaryota</taxon>
        <taxon>Viridiplantae</taxon>
        <taxon>Streptophyta</taxon>
        <taxon>Embryophyta</taxon>
        <taxon>Tracheophyta</taxon>
        <taxon>Spermatophyta</taxon>
        <taxon>Magnoliopsida</taxon>
        <taxon>eudicotyledons</taxon>
        <taxon>Gunneridae</taxon>
        <taxon>Pentapetalae</taxon>
        <taxon>rosids</taxon>
        <taxon>fabids</taxon>
        <taxon>Rosales</taxon>
        <taxon>Rosaceae</taxon>
        <taxon>Amygdaloideae</taxon>
        <taxon>Maleae</taxon>
        <taxon>Malus</taxon>
    </lineage>
</organism>
<proteinExistence type="predicted"/>
<sequence length="465" mass="52820">MSFGGHEESNGVLTEFTKVGLTLGCYILVIVYLKLPNCVNGYVTLTEEHGREEPIANGYTRSDAESLESTDELKRKKRTKLAIYIDIFIVFQMMCAYAPTPEAFDVHLRVLKDEDGSIMRTFLDSLLKENWSNASFEGASMYGEMWSNVAESFNSWICEERSLPIYQLVDCIRVKMMEMNKEWFRATHNWNTFLCPEMEERFNQVLEVGRHWEISRLSLSVLSDGGFAKSFLFMLSMANQRVSYKHAVAANINDDGNPNDYVEDFFTVEYYKSSYSFPIYPIPNIDRPDIDGHEEIVVEPPLTKKQYGRPKLKMMKSIGIVSFLYQGATVGQVSIPKSKAEMLSTKKINVEVSLSSSELSGTNLGSEMSNGVLTLNSAAKLTGKVELMLIMKKSSTMDCTVAFDLSSNTLQSVAWTELRSWTLMLPSLTFGVLTFITVRLIELISRLQRFRITIFPSHFFSLTIE</sequence>
<dbReference type="Proteomes" id="UP000290289">
    <property type="component" value="Chromosome 14"/>
</dbReference>
<accession>A0A498I563</accession>
<reference evidence="2 3" key="1">
    <citation type="submission" date="2018-10" db="EMBL/GenBank/DDBJ databases">
        <title>A high-quality apple genome assembly.</title>
        <authorList>
            <person name="Hu J."/>
        </authorList>
    </citation>
    <scope>NUCLEOTIDE SEQUENCE [LARGE SCALE GENOMIC DNA]</scope>
    <source>
        <strain evidence="3">cv. HFTH1</strain>
        <tissue evidence="2">Young leaf</tissue>
    </source>
</reference>
<feature type="transmembrane region" description="Helical" evidence="1">
    <location>
        <begin position="81"/>
        <end position="99"/>
    </location>
</feature>